<keyword evidence="4" id="KW-1185">Reference proteome</keyword>
<feature type="transmembrane region" description="Helical" evidence="1">
    <location>
        <begin position="95"/>
        <end position="114"/>
    </location>
</feature>
<evidence type="ECO:0000313" key="4">
    <source>
        <dbReference type="Proteomes" id="UP000541535"/>
    </source>
</evidence>
<evidence type="ECO:0008006" key="5">
    <source>
        <dbReference type="Google" id="ProtNLM"/>
    </source>
</evidence>
<name>A0A7W5FW07_9BURK</name>
<protein>
    <recommendedName>
        <fullName evidence="5">DUF1440 domain-containing protein</fullName>
    </recommendedName>
</protein>
<reference evidence="3 4" key="1">
    <citation type="submission" date="2020-08" db="EMBL/GenBank/DDBJ databases">
        <title>Genomic Encyclopedia of Type Strains, Phase III (KMG-III): the genomes of soil and plant-associated and newly described type strains.</title>
        <authorList>
            <person name="Whitman W."/>
        </authorList>
    </citation>
    <scope>NUCLEOTIDE SEQUENCE [LARGE SCALE GENOMIC DNA]</scope>
    <source>
        <strain evidence="3 4">CECT 8897</strain>
    </source>
</reference>
<evidence type="ECO:0000256" key="2">
    <source>
        <dbReference type="SAM" id="SignalP"/>
    </source>
</evidence>
<comment type="caution">
    <text evidence="3">The sequence shown here is derived from an EMBL/GenBank/DDBJ whole genome shotgun (WGS) entry which is preliminary data.</text>
</comment>
<accession>A0A7W5FW07</accession>
<keyword evidence="1" id="KW-0812">Transmembrane</keyword>
<dbReference type="RefSeq" id="WP_183443253.1">
    <property type="nucleotide sequence ID" value="NZ_JACHXD010000017.1"/>
</dbReference>
<feature type="transmembrane region" description="Helical" evidence="1">
    <location>
        <begin position="134"/>
        <end position="151"/>
    </location>
</feature>
<dbReference type="AlphaFoldDB" id="A0A7W5FW07"/>
<keyword evidence="1" id="KW-0472">Membrane</keyword>
<feature type="chain" id="PRO_5030543150" description="DUF1440 domain-containing protein" evidence="2">
    <location>
        <begin position="28"/>
        <end position="154"/>
    </location>
</feature>
<feature type="signal peptide" evidence="2">
    <location>
        <begin position="1"/>
        <end position="27"/>
    </location>
</feature>
<evidence type="ECO:0000313" key="3">
    <source>
        <dbReference type="EMBL" id="MBB3121550.1"/>
    </source>
</evidence>
<evidence type="ECO:0000256" key="1">
    <source>
        <dbReference type="SAM" id="Phobius"/>
    </source>
</evidence>
<organism evidence="3 4">
    <name type="scientific">Pseudoduganella violacea</name>
    <dbReference type="NCBI Taxonomy" id="1715466"/>
    <lineage>
        <taxon>Bacteria</taxon>
        <taxon>Pseudomonadati</taxon>
        <taxon>Pseudomonadota</taxon>
        <taxon>Betaproteobacteria</taxon>
        <taxon>Burkholderiales</taxon>
        <taxon>Oxalobacteraceae</taxon>
        <taxon>Telluria group</taxon>
        <taxon>Pseudoduganella</taxon>
    </lineage>
</organism>
<keyword evidence="1" id="KW-1133">Transmembrane helix</keyword>
<dbReference type="Proteomes" id="UP000541535">
    <property type="component" value="Unassembled WGS sequence"/>
</dbReference>
<proteinExistence type="predicted"/>
<gene>
    <name evidence="3" type="ORF">FHS03_004628</name>
</gene>
<sequence length="154" mass="16420">MDSWNTTLKQAALPGALASLASAAALALCGRRESGSMFAGVNAISHWLWGDQAVRQDRPTLKHTLAGYLIHHASSMFWAALFERSCKAQLAKQQAARTLALAGAATAVACVTDFQLTPPRLRPGFEQRLSRPSLALVYGAFCVGLAAGALLNRR</sequence>
<dbReference type="EMBL" id="JACHXD010000017">
    <property type="protein sequence ID" value="MBB3121550.1"/>
    <property type="molecule type" value="Genomic_DNA"/>
</dbReference>
<keyword evidence="2" id="KW-0732">Signal</keyword>